<sequence>MRSLQLDSNEFRKEYISTLANKIHNGFEIVENNEKLPFAVLSKKGVKVNHSINFILFCVTLGLWSLPWIYISHVSSKEKKILIAIDEDGKIFQEKCCN</sequence>
<proteinExistence type="predicted"/>
<accession>A0A4R5CMK1</accession>
<gene>
    <name evidence="2" type="ORF">E0F76_06445</name>
</gene>
<evidence type="ECO:0000256" key="1">
    <source>
        <dbReference type="SAM" id="Phobius"/>
    </source>
</evidence>
<dbReference type="AlphaFoldDB" id="A0A4R5CMK1"/>
<feature type="transmembrane region" description="Helical" evidence="1">
    <location>
        <begin position="51"/>
        <end position="71"/>
    </location>
</feature>
<protein>
    <submittedName>
        <fullName evidence="2">Uncharacterized protein</fullName>
    </submittedName>
</protein>
<evidence type="ECO:0000313" key="2">
    <source>
        <dbReference type="EMBL" id="TDD98762.1"/>
    </source>
</evidence>
<name>A0A4R5CMK1_9FLAO</name>
<organism evidence="2 3">
    <name type="scientific">Flavobacterium cellulosilyticum</name>
    <dbReference type="NCBI Taxonomy" id="2541731"/>
    <lineage>
        <taxon>Bacteria</taxon>
        <taxon>Pseudomonadati</taxon>
        <taxon>Bacteroidota</taxon>
        <taxon>Flavobacteriia</taxon>
        <taxon>Flavobacteriales</taxon>
        <taxon>Flavobacteriaceae</taxon>
        <taxon>Flavobacterium</taxon>
    </lineage>
</organism>
<evidence type="ECO:0000313" key="3">
    <source>
        <dbReference type="Proteomes" id="UP000295479"/>
    </source>
</evidence>
<comment type="caution">
    <text evidence="2">The sequence shown here is derived from an EMBL/GenBank/DDBJ whole genome shotgun (WGS) entry which is preliminary data.</text>
</comment>
<keyword evidence="1" id="KW-1133">Transmembrane helix</keyword>
<dbReference type="RefSeq" id="WP_132003022.1">
    <property type="nucleotide sequence ID" value="NZ_SMFK01000002.1"/>
</dbReference>
<reference evidence="2 3" key="1">
    <citation type="submission" date="2019-03" db="EMBL/GenBank/DDBJ databases">
        <title>Flavobacterium AR-3-4 sp. nov. isolated from arctic soil.</title>
        <authorList>
            <person name="Chaudhary D.K."/>
        </authorList>
    </citation>
    <scope>NUCLEOTIDE SEQUENCE [LARGE SCALE GENOMIC DNA]</scope>
    <source>
        <strain evidence="2 3">AR-3-4</strain>
    </source>
</reference>
<dbReference type="EMBL" id="SMFK01000002">
    <property type="protein sequence ID" value="TDD98762.1"/>
    <property type="molecule type" value="Genomic_DNA"/>
</dbReference>
<keyword evidence="1" id="KW-0472">Membrane</keyword>
<dbReference type="Proteomes" id="UP000295479">
    <property type="component" value="Unassembled WGS sequence"/>
</dbReference>
<keyword evidence="3" id="KW-1185">Reference proteome</keyword>
<keyword evidence="1" id="KW-0812">Transmembrane</keyword>
<dbReference type="OrthoDB" id="1361771at2"/>